<dbReference type="Pfam" id="PF05949">
    <property type="entry name" value="DUF881"/>
    <property type="match status" value="1"/>
</dbReference>
<dbReference type="Gene3D" id="3.30.70.1880">
    <property type="entry name" value="Protein of unknown function DUF881"/>
    <property type="match status" value="1"/>
</dbReference>
<dbReference type="PANTHER" id="PTHR37313:SF2">
    <property type="entry name" value="UPF0749 PROTEIN YLXX"/>
    <property type="match status" value="1"/>
</dbReference>
<comment type="caution">
    <text evidence="4">The sequence shown here is derived from an EMBL/GenBank/DDBJ whole genome shotgun (WGS) entry which is preliminary data.</text>
</comment>
<dbReference type="RefSeq" id="WP_307357127.1">
    <property type="nucleotide sequence ID" value="NZ_BAAACJ010000039.1"/>
</dbReference>
<gene>
    <name evidence="4" type="ORF">QOZ93_002624</name>
</gene>
<evidence type="ECO:0000313" key="5">
    <source>
        <dbReference type="Proteomes" id="UP001224418"/>
    </source>
</evidence>
<accession>A0ABU0JUU5</accession>
<evidence type="ECO:0000256" key="1">
    <source>
        <dbReference type="ARBA" id="ARBA00009108"/>
    </source>
</evidence>
<feature type="coiled-coil region" evidence="2">
    <location>
        <begin position="47"/>
        <end position="88"/>
    </location>
</feature>
<name>A0ABU0JUU5_HATLI</name>
<dbReference type="EMBL" id="JAUSWN010000032">
    <property type="protein sequence ID" value="MDQ0480874.1"/>
    <property type="molecule type" value="Genomic_DNA"/>
</dbReference>
<keyword evidence="3" id="KW-0812">Transmembrane</keyword>
<reference evidence="4 5" key="1">
    <citation type="submission" date="2023-07" db="EMBL/GenBank/DDBJ databases">
        <title>Genomic Encyclopedia of Type Strains, Phase IV (KMG-IV): sequencing the most valuable type-strain genomes for metagenomic binning, comparative biology and taxonomic classification.</title>
        <authorList>
            <person name="Goeker M."/>
        </authorList>
    </citation>
    <scope>NUCLEOTIDE SEQUENCE [LARGE SCALE GENOMIC DNA]</scope>
    <source>
        <strain evidence="4 5">DSM 1400</strain>
    </source>
</reference>
<evidence type="ECO:0000313" key="4">
    <source>
        <dbReference type="EMBL" id="MDQ0480874.1"/>
    </source>
</evidence>
<comment type="similarity">
    <text evidence="1">Belongs to the UPF0749 family.</text>
</comment>
<dbReference type="Proteomes" id="UP001224418">
    <property type="component" value="Unassembled WGS sequence"/>
</dbReference>
<feature type="transmembrane region" description="Helical" evidence="3">
    <location>
        <begin position="6"/>
        <end position="27"/>
    </location>
</feature>
<organism evidence="4 5">
    <name type="scientific">Hathewaya limosa</name>
    <name type="common">Clostridium limosum</name>
    <dbReference type="NCBI Taxonomy" id="1536"/>
    <lineage>
        <taxon>Bacteria</taxon>
        <taxon>Bacillati</taxon>
        <taxon>Bacillota</taxon>
        <taxon>Clostridia</taxon>
        <taxon>Eubacteriales</taxon>
        <taxon>Clostridiaceae</taxon>
        <taxon>Hathewaya</taxon>
    </lineage>
</organism>
<keyword evidence="3" id="KW-0472">Membrane</keyword>
<dbReference type="PANTHER" id="PTHR37313">
    <property type="entry name" value="UPF0749 PROTEIN RV1825"/>
    <property type="match status" value="1"/>
</dbReference>
<sequence length="237" mass="27221">MKKNEATVFVFIASVIIGILISMNLSFGEKNKVFLNIEQFNDAYNKRNKMYKEISGLKEEISKIEKKLNKYNLESNDITAVNKEIEKEIQKNKEYFGLGAVEGEGIRITVNDAKESDFNEYYMILNLVHDTDIWFLLNELRVAGAEAIAINGNRVVGDTYSYCWGTYIKIGGVNTVAPFYIDVIGNQVALKDYLSKESNHVKNLQFRKIRVNIEEDKNIKIPAYEGKVKFDYAKEKK</sequence>
<keyword evidence="5" id="KW-1185">Reference proteome</keyword>
<evidence type="ECO:0000256" key="3">
    <source>
        <dbReference type="SAM" id="Phobius"/>
    </source>
</evidence>
<keyword evidence="3" id="KW-1133">Transmembrane helix</keyword>
<dbReference type="InterPro" id="IPR010273">
    <property type="entry name" value="DUF881"/>
</dbReference>
<keyword evidence="2" id="KW-0175">Coiled coil</keyword>
<evidence type="ECO:0000256" key="2">
    <source>
        <dbReference type="SAM" id="Coils"/>
    </source>
</evidence>
<proteinExistence type="inferred from homology"/>
<protein>
    <submittedName>
        <fullName evidence="4">Uncharacterized protein YlxW (UPF0749 family)</fullName>
    </submittedName>
</protein>